<evidence type="ECO:0008006" key="4">
    <source>
        <dbReference type="Google" id="ProtNLM"/>
    </source>
</evidence>
<dbReference type="PANTHER" id="PTHR31175">
    <property type="entry name" value="AUXIN-RESPONSIVE FAMILY PROTEIN"/>
    <property type="match status" value="1"/>
</dbReference>
<protein>
    <recommendedName>
        <fullName evidence="4">Auxin-responsive protein</fullName>
    </recommendedName>
</protein>
<evidence type="ECO:0000313" key="2">
    <source>
        <dbReference type="EMBL" id="KAJ9135056.1"/>
    </source>
</evidence>
<dbReference type="Proteomes" id="UP001174677">
    <property type="component" value="Chromosome 18"/>
</dbReference>
<proteinExistence type="inferred from homology"/>
<dbReference type="PANTHER" id="PTHR31175:SF82">
    <property type="entry name" value="AUXIN-RESPONSIVE PROTEIN SAUR65"/>
    <property type="match status" value="1"/>
</dbReference>
<accession>A0ABQ9KDU7</accession>
<dbReference type="EMBL" id="JARPOI010000018">
    <property type="protein sequence ID" value="KAJ9135056.1"/>
    <property type="molecule type" value="Genomic_DNA"/>
</dbReference>
<organism evidence="2 3">
    <name type="scientific">Hevea brasiliensis</name>
    <name type="common">Para rubber tree</name>
    <name type="synonym">Siphonia brasiliensis</name>
    <dbReference type="NCBI Taxonomy" id="3981"/>
    <lineage>
        <taxon>Eukaryota</taxon>
        <taxon>Viridiplantae</taxon>
        <taxon>Streptophyta</taxon>
        <taxon>Embryophyta</taxon>
        <taxon>Tracheophyta</taxon>
        <taxon>Spermatophyta</taxon>
        <taxon>Magnoliopsida</taxon>
        <taxon>eudicotyledons</taxon>
        <taxon>Gunneridae</taxon>
        <taxon>Pentapetalae</taxon>
        <taxon>rosids</taxon>
        <taxon>fabids</taxon>
        <taxon>Malpighiales</taxon>
        <taxon>Euphorbiaceae</taxon>
        <taxon>Crotonoideae</taxon>
        <taxon>Micrandreae</taxon>
        <taxon>Hevea</taxon>
    </lineage>
</organism>
<sequence length="115" mass="12776">MISPRKLIKIARKWQKITAMRRKGISFSKLKGGKNTNFSQASSAGSNIFRELFKMFDVVFGLPSEGPIKLPCDAVFMECTFSLIQKGLGKDIEKALLTSMETTCSPSLLVSLRDI</sequence>
<evidence type="ECO:0000256" key="1">
    <source>
        <dbReference type="ARBA" id="ARBA00006974"/>
    </source>
</evidence>
<comment type="caution">
    <text evidence="2">The sequence shown here is derived from an EMBL/GenBank/DDBJ whole genome shotgun (WGS) entry which is preliminary data.</text>
</comment>
<comment type="similarity">
    <text evidence="1">Belongs to the ARG7 family.</text>
</comment>
<reference evidence="2 3" key="1">
    <citation type="journal article" date="2023" name="Plant Biotechnol. J.">
        <title>Chromosome-level wild Hevea brasiliensis genome provides new tools for genomic-assisted breeding and valuable loci to elevate rubber yield.</title>
        <authorList>
            <person name="Cheng H."/>
            <person name="Song X."/>
            <person name="Hu Y."/>
            <person name="Wu T."/>
            <person name="Yang Q."/>
            <person name="An Z."/>
            <person name="Feng S."/>
            <person name="Deng Z."/>
            <person name="Wu W."/>
            <person name="Zeng X."/>
            <person name="Tu M."/>
            <person name="Wang X."/>
            <person name="Huang H."/>
        </authorList>
    </citation>
    <scope>NUCLEOTIDE SEQUENCE [LARGE SCALE GENOMIC DNA]</scope>
    <source>
        <strain evidence="2">MT/VB/25A 57/8</strain>
    </source>
</reference>
<dbReference type="Pfam" id="PF02519">
    <property type="entry name" value="Auxin_inducible"/>
    <property type="match status" value="1"/>
</dbReference>
<keyword evidence="3" id="KW-1185">Reference proteome</keyword>
<dbReference type="InterPro" id="IPR003676">
    <property type="entry name" value="SAUR_fam"/>
</dbReference>
<evidence type="ECO:0000313" key="3">
    <source>
        <dbReference type="Proteomes" id="UP001174677"/>
    </source>
</evidence>
<gene>
    <name evidence="2" type="ORF">P3X46_032277</name>
</gene>
<name>A0ABQ9KDU7_HEVBR</name>